<dbReference type="STRING" id="1802685.A3C88_01025"/>
<dbReference type="CDD" id="cd00311">
    <property type="entry name" value="TIM"/>
    <property type="match status" value="1"/>
</dbReference>
<dbReference type="Pfam" id="PF00121">
    <property type="entry name" value="TIM"/>
    <property type="match status" value="1"/>
</dbReference>
<evidence type="ECO:0000256" key="3">
    <source>
        <dbReference type="RuleBase" id="RU363013"/>
    </source>
</evidence>
<evidence type="ECO:0000256" key="2">
    <source>
        <dbReference type="ARBA" id="ARBA00023235"/>
    </source>
</evidence>
<keyword evidence="3" id="KW-0324">Glycolysis</keyword>
<dbReference type="InterPro" id="IPR013785">
    <property type="entry name" value="Aldolase_TIM"/>
</dbReference>
<dbReference type="InterPro" id="IPR000652">
    <property type="entry name" value="Triosephosphate_isomerase"/>
</dbReference>
<comment type="caution">
    <text evidence="4">The sequence shown here is derived from an EMBL/GenBank/DDBJ whole genome shotgun (WGS) entry which is preliminary data.</text>
</comment>
<dbReference type="NCBIfam" id="TIGR00419">
    <property type="entry name" value="tim"/>
    <property type="match status" value="1"/>
</dbReference>
<organism evidence="4 5">
    <name type="scientific">Candidatus Yanofskybacteria bacterium RIFCSPHIGHO2_02_FULL_50_12</name>
    <dbReference type="NCBI Taxonomy" id="1802685"/>
    <lineage>
        <taxon>Bacteria</taxon>
        <taxon>Candidatus Yanofskyibacteriota</taxon>
    </lineage>
</organism>
<dbReference type="Proteomes" id="UP000178117">
    <property type="component" value="Unassembled WGS sequence"/>
</dbReference>
<sequence length="256" mass="28111">MKKYIVANWKMHPDSWAEAEGILDAVSQYLESVPEKDNSLVVCPPFVFLEEVGKLLNTTSLGGRVELGAQDIALTESTALTGEISGAMLQKLGVRHVIVGHSERRWKLGESDIVVNQKIETALEHELTPIVCVGEKERDDHYKEFLASQLDATFGGLSADQVSKCLIAYEPVWAISTNPNTRPDNPESTLESVRIIKDFIIGKWKLENGNSLKVLYGGSVTSKNANDFLSLDELAGVLVGGASVDKEQFVEILKQI</sequence>
<dbReference type="PANTHER" id="PTHR21139:SF42">
    <property type="entry name" value="TRIOSEPHOSPHATE ISOMERASE"/>
    <property type="match status" value="1"/>
</dbReference>
<keyword evidence="3" id="KW-0963">Cytoplasm</keyword>
<dbReference type="GO" id="GO:0006096">
    <property type="term" value="P:glycolytic process"/>
    <property type="evidence" value="ECO:0007669"/>
    <property type="project" value="UniProtKB-UniRule"/>
</dbReference>
<dbReference type="GO" id="GO:0046166">
    <property type="term" value="P:glyceraldehyde-3-phosphate biosynthetic process"/>
    <property type="evidence" value="ECO:0007669"/>
    <property type="project" value="TreeGrafter"/>
</dbReference>
<dbReference type="GO" id="GO:0005829">
    <property type="term" value="C:cytosol"/>
    <property type="evidence" value="ECO:0007669"/>
    <property type="project" value="TreeGrafter"/>
</dbReference>
<dbReference type="GO" id="GO:0019563">
    <property type="term" value="P:glycerol catabolic process"/>
    <property type="evidence" value="ECO:0007669"/>
    <property type="project" value="TreeGrafter"/>
</dbReference>
<evidence type="ECO:0000256" key="1">
    <source>
        <dbReference type="ARBA" id="ARBA00007422"/>
    </source>
</evidence>
<proteinExistence type="inferred from homology"/>
<evidence type="ECO:0000313" key="4">
    <source>
        <dbReference type="EMBL" id="OGN17889.1"/>
    </source>
</evidence>
<protein>
    <recommendedName>
        <fullName evidence="3">Triosephosphate isomerase</fullName>
        <ecNumber evidence="3">5.3.1.1</ecNumber>
    </recommendedName>
</protein>
<comment type="catalytic activity">
    <reaction evidence="3">
        <text>D-glyceraldehyde 3-phosphate = dihydroxyacetone phosphate</text>
        <dbReference type="Rhea" id="RHEA:18585"/>
        <dbReference type="ChEBI" id="CHEBI:57642"/>
        <dbReference type="ChEBI" id="CHEBI:59776"/>
        <dbReference type="EC" id="5.3.1.1"/>
    </reaction>
</comment>
<comment type="similarity">
    <text evidence="1 3">Belongs to the triosephosphate isomerase family.</text>
</comment>
<dbReference type="UniPathway" id="UPA00109">
    <property type="reaction ID" value="UER00189"/>
</dbReference>
<comment type="pathway">
    <text evidence="3">Carbohydrate biosynthesis; gluconeogenesis.</text>
</comment>
<dbReference type="EMBL" id="MGJZ01000002">
    <property type="protein sequence ID" value="OGN17889.1"/>
    <property type="molecule type" value="Genomic_DNA"/>
</dbReference>
<dbReference type="GO" id="GO:0006094">
    <property type="term" value="P:gluconeogenesis"/>
    <property type="evidence" value="ECO:0007669"/>
    <property type="project" value="UniProtKB-UniPathway"/>
</dbReference>
<dbReference type="PANTHER" id="PTHR21139">
    <property type="entry name" value="TRIOSEPHOSPHATE ISOMERASE"/>
    <property type="match status" value="1"/>
</dbReference>
<comment type="subcellular location">
    <subcellularLocation>
        <location evidence="3">Cytoplasm</location>
    </subcellularLocation>
</comment>
<evidence type="ECO:0000313" key="5">
    <source>
        <dbReference type="Proteomes" id="UP000178117"/>
    </source>
</evidence>
<dbReference type="Gene3D" id="3.20.20.70">
    <property type="entry name" value="Aldolase class I"/>
    <property type="match status" value="1"/>
</dbReference>
<gene>
    <name evidence="4" type="ORF">A3C88_01025</name>
</gene>
<accession>A0A1F8G027</accession>
<comment type="subunit">
    <text evidence="3">Homodimer.</text>
</comment>
<dbReference type="UniPathway" id="UPA00138"/>
<keyword evidence="3" id="KW-0312">Gluconeogenesis</keyword>
<dbReference type="AlphaFoldDB" id="A0A1F8G027"/>
<reference evidence="4 5" key="1">
    <citation type="journal article" date="2016" name="Nat. Commun.">
        <title>Thousands of microbial genomes shed light on interconnected biogeochemical processes in an aquifer system.</title>
        <authorList>
            <person name="Anantharaman K."/>
            <person name="Brown C.T."/>
            <person name="Hug L.A."/>
            <person name="Sharon I."/>
            <person name="Castelle C.J."/>
            <person name="Probst A.J."/>
            <person name="Thomas B.C."/>
            <person name="Singh A."/>
            <person name="Wilkins M.J."/>
            <person name="Karaoz U."/>
            <person name="Brodie E.L."/>
            <person name="Williams K.H."/>
            <person name="Hubbard S.S."/>
            <person name="Banfield J.F."/>
        </authorList>
    </citation>
    <scope>NUCLEOTIDE SEQUENCE [LARGE SCALE GENOMIC DNA]</scope>
</reference>
<name>A0A1F8G027_9BACT</name>
<keyword evidence="2 3" id="KW-0413">Isomerase</keyword>
<dbReference type="PROSITE" id="PS51440">
    <property type="entry name" value="TIM_2"/>
    <property type="match status" value="1"/>
</dbReference>
<dbReference type="InterPro" id="IPR035990">
    <property type="entry name" value="TIM_sf"/>
</dbReference>
<dbReference type="SUPFAM" id="SSF51351">
    <property type="entry name" value="Triosephosphate isomerase (TIM)"/>
    <property type="match status" value="1"/>
</dbReference>
<dbReference type="EC" id="5.3.1.1" evidence="3"/>
<dbReference type="GO" id="GO:0004807">
    <property type="term" value="F:triose-phosphate isomerase activity"/>
    <property type="evidence" value="ECO:0007669"/>
    <property type="project" value="UniProtKB-UniRule"/>
</dbReference>
<comment type="pathway">
    <text evidence="3">Carbohydrate degradation; glycolysis; D-glyceraldehyde 3-phosphate from glycerone phosphate: step 1/1.</text>
</comment>